<keyword evidence="6" id="KW-0378">Hydrolase</keyword>
<evidence type="ECO:0000256" key="2">
    <source>
        <dbReference type="ARBA" id="ARBA00022840"/>
    </source>
</evidence>
<dbReference type="GO" id="GO:0005524">
    <property type="term" value="F:ATP binding"/>
    <property type="evidence" value="ECO:0007669"/>
    <property type="project" value="UniProtKB-KW"/>
</dbReference>
<feature type="domain" description="Helicase ATP-binding" evidence="4">
    <location>
        <begin position="437"/>
        <end position="620"/>
    </location>
</feature>
<dbReference type="GeneID" id="18257034"/>
<dbReference type="SMART" id="SM00487">
    <property type="entry name" value="DEXDc"/>
    <property type="match status" value="1"/>
</dbReference>
<evidence type="ECO:0000256" key="3">
    <source>
        <dbReference type="SAM" id="MobiDB-lite"/>
    </source>
</evidence>
<feature type="compositionally biased region" description="Polar residues" evidence="3">
    <location>
        <begin position="58"/>
        <end position="84"/>
    </location>
</feature>
<gene>
    <name evidence="6" type="ORF">CTHT_0029960</name>
</gene>
<evidence type="ECO:0000313" key="6">
    <source>
        <dbReference type="EMBL" id="EGS21154.1"/>
    </source>
</evidence>
<keyword evidence="2" id="KW-0067">ATP-binding</keyword>
<evidence type="ECO:0000256" key="1">
    <source>
        <dbReference type="ARBA" id="ARBA00022741"/>
    </source>
</evidence>
<dbReference type="SUPFAM" id="SSF52540">
    <property type="entry name" value="P-loop containing nucleoside triphosphate hydrolases"/>
    <property type="match status" value="1"/>
</dbReference>
<dbReference type="Gene3D" id="3.40.50.300">
    <property type="entry name" value="P-loop containing nucleotide triphosphate hydrolases"/>
    <property type="match status" value="2"/>
</dbReference>
<keyword evidence="1" id="KW-0547">Nucleotide-binding</keyword>
<dbReference type="InterPro" id="IPR001650">
    <property type="entry name" value="Helicase_C-like"/>
</dbReference>
<dbReference type="eggNOG" id="KOG4150">
    <property type="taxonomic scope" value="Eukaryota"/>
</dbReference>
<dbReference type="CDD" id="cd17923">
    <property type="entry name" value="DEXHc_Hrq1-like"/>
    <property type="match status" value="1"/>
</dbReference>
<feature type="region of interest" description="Disordered" evidence="3">
    <location>
        <begin position="345"/>
        <end position="364"/>
    </location>
</feature>
<organism evidence="7">
    <name type="scientific">Chaetomium thermophilum (strain DSM 1495 / CBS 144.50 / IMI 039719)</name>
    <name type="common">Thermochaetoides thermophila</name>
    <dbReference type="NCBI Taxonomy" id="759272"/>
    <lineage>
        <taxon>Eukaryota</taxon>
        <taxon>Fungi</taxon>
        <taxon>Dikarya</taxon>
        <taxon>Ascomycota</taxon>
        <taxon>Pezizomycotina</taxon>
        <taxon>Sordariomycetes</taxon>
        <taxon>Sordariomycetidae</taxon>
        <taxon>Sordariales</taxon>
        <taxon>Chaetomiaceae</taxon>
        <taxon>Thermochaetoides</taxon>
    </lineage>
</organism>
<feature type="compositionally biased region" description="Basic and acidic residues" evidence="3">
    <location>
        <begin position="124"/>
        <end position="133"/>
    </location>
</feature>
<feature type="region of interest" description="Disordered" evidence="3">
    <location>
        <begin position="209"/>
        <end position="232"/>
    </location>
</feature>
<dbReference type="PANTHER" id="PTHR47957:SF3">
    <property type="entry name" value="ATP-DEPENDENT HELICASE HRQ1"/>
    <property type="match status" value="1"/>
</dbReference>
<dbReference type="InterPro" id="IPR018973">
    <property type="entry name" value="MZB"/>
</dbReference>
<dbReference type="PROSITE" id="PS51192">
    <property type="entry name" value="HELICASE_ATP_BIND_1"/>
    <property type="match status" value="1"/>
</dbReference>
<dbReference type="Pfam" id="PF09369">
    <property type="entry name" value="MZB"/>
    <property type="match status" value="1"/>
</dbReference>
<dbReference type="Pfam" id="PF00270">
    <property type="entry name" value="DEAD"/>
    <property type="match status" value="1"/>
</dbReference>
<feature type="domain" description="Helicase C-terminal" evidence="5">
    <location>
        <begin position="661"/>
        <end position="814"/>
    </location>
</feature>
<dbReference type="EMBL" id="GL988041">
    <property type="protein sequence ID" value="EGS21154.1"/>
    <property type="molecule type" value="Genomic_DNA"/>
</dbReference>
<proteinExistence type="predicted"/>
<dbReference type="SMR" id="G0S8I0"/>
<dbReference type="GO" id="GO:0005634">
    <property type="term" value="C:nucleus"/>
    <property type="evidence" value="ECO:0007669"/>
    <property type="project" value="TreeGrafter"/>
</dbReference>
<evidence type="ECO:0000259" key="4">
    <source>
        <dbReference type="PROSITE" id="PS51192"/>
    </source>
</evidence>
<dbReference type="CDD" id="cd18797">
    <property type="entry name" value="SF2_C_Hrq"/>
    <property type="match status" value="1"/>
</dbReference>
<accession>G0S8I0</accession>
<dbReference type="GO" id="GO:0003676">
    <property type="term" value="F:nucleic acid binding"/>
    <property type="evidence" value="ECO:0007669"/>
    <property type="project" value="InterPro"/>
</dbReference>
<dbReference type="HOGENOM" id="CLU_000809_1_0_1"/>
<dbReference type="AlphaFoldDB" id="G0S8I0"/>
<protein>
    <submittedName>
        <fullName evidence="6">ATP-dependent helicase-like protein</fullName>
    </submittedName>
</protein>
<dbReference type="Pfam" id="PF22982">
    <property type="entry name" value="WHD_HRQ1"/>
    <property type="match status" value="1"/>
</dbReference>
<dbReference type="RefSeq" id="XP_006693450.1">
    <property type="nucleotide sequence ID" value="XM_006693387.1"/>
</dbReference>
<dbReference type="InterPro" id="IPR011545">
    <property type="entry name" value="DEAD/DEAH_box_helicase_dom"/>
</dbReference>
<feature type="compositionally biased region" description="Basic residues" evidence="3">
    <location>
        <begin position="85"/>
        <end position="97"/>
    </location>
</feature>
<dbReference type="KEGG" id="cthr:CTHT_0029960"/>
<dbReference type="OrthoDB" id="18781at2759"/>
<evidence type="ECO:0000259" key="5">
    <source>
        <dbReference type="PROSITE" id="PS51194"/>
    </source>
</evidence>
<feature type="compositionally biased region" description="Polar residues" evidence="3">
    <location>
        <begin position="108"/>
        <end position="120"/>
    </location>
</feature>
<dbReference type="InterPro" id="IPR014001">
    <property type="entry name" value="Helicase_ATP-bd"/>
</dbReference>
<dbReference type="PANTHER" id="PTHR47957">
    <property type="entry name" value="ATP-DEPENDENT HELICASE HRQ1"/>
    <property type="match status" value="1"/>
</dbReference>
<reference evidence="6 7" key="1">
    <citation type="journal article" date="2011" name="Cell">
        <title>Insight into structure and assembly of the nuclear pore complex by utilizing the genome of a eukaryotic thermophile.</title>
        <authorList>
            <person name="Amlacher S."/>
            <person name="Sarges P."/>
            <person name="Flemming D."/>
            <person name="van Noort V."/>
            <person name="Kunze R."/>
            <person name="Devos D.P."/>
            <person name="Arumugam M."/>
            <person name="Bork P."/>
            <person name="Hurt E."/>
        </authorList>
    </citation>
    <scope>NUCLEOTIDE SEQUENCE [LARGE SCALE GENOMIC DNA]</scope>
    <source>
        <strain evidence="7">DSM 1495 / CBS 144.50 / IMI 039719</strain>
    </source>
</reference>
<dbReference type="Pfam" id="PF00271">
    <property type="entry name" value="Helicase_C"/>
    <property type="match status" value="1"/>
</dbReference>
<dbReference type="GO" id="GO:0043138">
    <property type="term" value="F:3'-5' DNA helicase activity"/>
    <property type="evidence" value="ECO:0007669"/>
    <property type="project" value="TreeGrafter"/>
</dbReference>
<dbReference type="GO" id="GO:0006289">
    <property type="term" value="P:nucleotide-excision repair"/>
    <property type="evidence" value="ECO:0007669"/>
    <property type="project" value="TreeGrafter"/>
</dbReference>
<dbReference type="STRING" id="759272.G0S8I0"/>
<dbReference type="Proteomes" id="UP000008066">
    <property type="component" value="Unassembled WGS sequence"/>
</dbReference>
<dbReference type="PROSITE" id="PS51194">
    <property type="entry name" value="HELICASE_CTER"/>
    <property type="match status" value="1"/>
</dbReference>
<sequence length="1198" mass="133130">MPVSSNDGAAPWARTRGGGSLGKRKRGQTADEKGSPSSSQSIDSSGLHKIGSGEATEPLNSSDVASVETRSQETWPQNQTSKHPTTTRRRNQPKAKTKNPAPEEDNSDPSPKSTSTNGKGKTQKPSERSRPEPKPSSWPPYLSRLSKLHRALNLVTTFLAARRASHLTPLALESVKEAVQGQCGFGVEVEDVAGVVWVYAWGEARELEAQGERNEDQEQGGGSNQHNWGRQIQGEGQVKRCSRVRFEYVTQEAEDEFDANAKGEQVLVFEFLELDKQLKPEKEKGRGSKEREDKIRMPSVGAKQLSKVIERREEKFAEMVELFVLSCKQRGKDPDEVVKQGRGRFIPRLPEDTPPNPDSLPLTIPTERKPISEIVEELKCSSWYVGQIVPDGHRVLDPQEAIYGELNFPLGQDLVNALYNSKGITPDRLYSHQAAAINALHAGHHVVVATSTSSGKSLVYQLPVLHVLEEDKNARAMYIFPTKALAQDQKRSLQELISWMPSLEGIVVETYDGDTPQEYRRSIRENASVIFTNPDMLHAGVLPQEEGWRMFLKGLRYVVVDELHYYNGLLGSHVAWVMRRLRRVCAALGNSDVKFVSCSATVANPEGHFRRLFGIEDNVTVIDFDGSPSGRKEFLVWNTPYKVPGDPSSGRGNALLECSRLFCQLILRGVRTIAFCRVREQCEKLVAAVKKELESLDRGEVAGRVMAYRGGYTAQDRRQIEADMFSGRLVGIVATTALELGVDIGTLDCVLTWGFPYTIANLRQQSGRAGRRNKDSLAILVGDAFATDQYYMQHPDELFSRPNCALQIDLDNLLVKEGHLQCAAGEMPIHPEQDKIYFGPDLPQLCAERLIPDDEGFYHCHDHFRPFPWRFVSIRDVEEDKFAIVDTTNGRNVVLEELDASRATFTIYDGAIFLHQGTTYLVRDFSPDRKIARVEKVKVDYLTSQRDFTDVDPIATLAIKPLQGSPYKAYYGTIRITQVVFGFFKVDPRRGNKILDAVPVHNPPVVRYSKGMWLDIPACALDILKARKHNPAAAIHAAQHALASLVPTFVMSSTQADIRTECKSPIKEFARRPTNRKRPARLALYDAKGGPGGAGINTKAFEFVDDLLRMALDRVRGCECLEEKGCVECVCSEFCVEGNEVMSKVGAEVVLKVLVGEEVREEEVPIGSWEEGMGPGETVVLAGEVSMASGSGSQQDGR</sequence>
<dbReference type="InterPro" id="IPR055227">
    <property type="entry name" value="HRQ1_WHD"/>
</dbReference>
<dbReference type="OMA" id="GAVHLHQ"/>
<evidence type="ECO:0000313" key="7">
    <source>
        <dbReference type="Proteomes" id="UP000008066"/>
    </source>
</evidence>
<keyword evidence="7" id="KW-1185">Reference proteome</keyword>
<dbReference type="SMART" id="SM00490">
    <property type="entry name" value="HELICc"/>
    <property type="match status" value="1"/>
</dbReference>
<dbReference type="GO" id="GO:0036297">
    <property type="term" value="P:interstrand cross-link repair"/>
    <property type="evidence" value="ECO:0007669"/>
    <property type="project" value="TreeGrafter"/>
</dbReference>
<feature type="compositionally biased region" description="Low complexity" evidence="3">
    <location>
        <begin position="35"/>
        <end position="45"/>
    </location>
</feature>
<feature type="region of interest" description="Disordered" evidence="3">
    <location>
        <begin position="1"/>
        <end position="141"/>
    </location>
</feature>
<name>G0S8I0_CHATD</name>
<keyword evidence="6" id="KW-0347">Helicase</keyword>
<dbReference type="InterPro" id="IPR027417">
    <property type="entry name" value="P-loop_NTPase"/>
</dbReference>